<dbReference type="PROSITE" id="PS51459">
    <property type="entry name" value="FIDO"/>
    <property type="match status" value="1"/>
</dbReference>
<sequence>MTEYLTADDLLTIAEAAIGGRAKVRDAGLLASAAARPQATVFGDDAYPSVHEKAAALLHGLARNHALVDGNKRTAWASTVAFLHLNSVENRAPQPEAVELVLAVATGRLDDVQEIAERLRSM</sequence>
<dbReference type="NCBIfam" id="TIGR01550">
    <property type="entry name" value="DOC_P1"/>
    <property type="match status" value="1"/>
</dbReference>
<accession>H6RSW7</accession>
<dbReference type="STRING" id="1146883.BLASA_2162"/>
<reference evidence="2 3" key="1">
    <citation type="journal article" date="2012" name="J. Bacteriol.">
        <title>Genome Sequence of Blastococcus saxobsidens DD2, a Stone-Inhabiting Bacterium.</title>
        <authorList>
            <person name="Chouaia B."/>
            <person name="Crotti E."/>
            <person name="Brusetti L."/>
            <person name="Daffonchio D."/>
            <person name="Essoussi I."/>
            <person name="Nouioui I."/>
            <person name="Sbissi I."/>
            <person name="Ghodhbane-Gtari F."/>
            <person name="Gtari M."/>
            <person name="Vacherie B."/>
            <person name="Barbe V."/>
            <person name="Medigue C."/>
            <person name="Gury J."/>
            <person name="Pujic P."/>
            <person name="Normand P."/>
        </authorList>
    </citation>
    <scope>NUCLEOTIDE SEQUENCE [LARGE SCALE GENOMIC DNA]</scope>
    <source>
        <strain evidence="2 3">DD2</strain>
    </source>
</reference>
<dbReference type="GO" id="GO:0016301">
    <property type="term" value="F:kinase activity"/>
    <property type="evidence" value="ECO:0007669"/>
    <property type="project" value="InterPro"/>
</dbReference>
<evidence type="ECO:0000313" key="2">
    <source>
        <dbReference type="EMBL" id="CCG03070.1"/>
    </source>
</evidence>
<dbReference type="eggNOG" id="COG3654">
    <property type="taxonomic scope" value="Bacteria"/>
</dbReference>
<dbReference type="OrthoDB" id="9802752at2"/>
<feature type="domain" description="Fido" evidence="1">
    <location>
        <begin position="5"/>
        <end position="121"/>
    </location>
</feature>
<dbReference type="RefSeq" id="WP_014375953.1">
    <property type="nucleotide sequence ID" value="NC_016943.1"/>
</dbReference>
<dbReference type="Proteomes" id="UP000007517">
    <property type="component" value="Chromosome"/>
</dbReference>
<dbReference type="HOGENOM" id="CLU_115697_5_1_11"/>
<dbReference type="KEGG" id="bsd:BLASA_2162"/>
<dbReference type="InterPro" id="IPR003812">
    <property type="entry name" value="Fido"/>
</dbReference>
<dbReference type="PANTHER" id="PTHR39426:SF1">
    <property type="entry name" value="HOMOLOGY TO DEATH-ON-CURING PROTEIN OF PHAGE P1"/>
    <property type="match status" value="1"/>
</dbReference>
<dbReference type="InterPro" id="IPR006440">
    <property type="entry name" value="Doc"/>
</dbReference>
<evidence type="ECO:0000259" key="1">
    <source>
        <dbReference type="PROSITE" id="PS51459"/>
    </source>
</evidence>
<evidence type="ECO:0000313" key="3">
    <source>
        <dbReference type="Proteomes" id="UP000007517"/>
    </source>
</evidence>
<dbReference type="Pfam" id="PF02661">
    <property type="entry name" value="Fic"/>
    <property type="match status" value="1"/>
</dbReference>
<dbReference type="AlphaFoldDB" id="H6RSW7"/>
<gene>
    <name evidence="2" type="ordered locus">BLASA_2162</name>
</gene>
<proteinExistence type="predicted"/>
<dbReference type="PIRSF" id="PIRSF018297">
    <property type="entry name" value="Doc"/>
    <property type="match status" value="1"/>
</dbReference>
<name>H6RSW7_BLASD</name>
<reference evidence="3" key="2">
    <citation type="submission" date="2012-02" db="EMBL/GenBank/DDBJ databases">
        <title>Complete genome sequence of Blastococcus saxobsidens strain DD2.</title>
        <authorList>
            <person name="Genoscope."/>
        </authorList>
    </citation>
    <scope>NUCLEOTIDE SEQUENCE [LARGE SCALE GENOMIC DNA]</scope>
    <source>
        <strain evidence="3">DD2</strain>
    </source>
</reference>
<dbReference type="Gene3D" id="1.20.120.1870">
    <property type="entry name" value="Fic/DOC protein, Fido domain"/>
    <property type="match status" value="1"/>
</dbReference>
<organism evidence="2 3">
    <name type="scientific">Blastococcus saxobsidens (strain DD2)</name>
    <dbReference type="NCBI Taxonomy" id="1146883"/>
    <lineage>
        <taxon>Bacteria</taxon>
        <taxon>Bacillati</taxon>
        <taxon>Actinomycetota</taxon>
        <taxon>Actinomycetes</taxon>
        <taxon>Geodermatophilales</taxon>
        <taxon>Geodermatophilaceae</taxon>
        <taxon>Blastococcus</taxon>
    </lineage>
</organism>
<protein>
    <submittedName>
        <fullName evidence="2">Cytotoxic translational repressor of toxin-antitoxin stability system, Putative toxin of TAS system</fullName>
    </submittedName>
</protein>
<dbReference type="PANTHER" id="PTHR39426">
    <property type="entry name" value="HOMOLOGY TO DEATH-ON-CURING PROTEIN OF PHAGE P1"/>
    <property type="match status" value="1"/>
</dbReference>
<keyword evidence="3" id="KW-1185">Reference proteome</keyword>
<dbReference type="InterPro" id="IPR053737">
    <property type="entry name" value="Type_II_TA_Toxin"/>
</dbReference>
<dbReference type="EMBL" id="FO117623">
    <property type="protein sequence ID" value="CCG03070.1"/>
    <property type="molecule type" value="Genomic_DNA"/>
</dbReference>